<dbReference type="PANTHER" id="PTHR34848">
    <property type="match status" value="1"/>
</dbReference>
<dbReference type="EMBL" id="CP042243">
    <property type="protein sequence ID" value="QEK11804.1"/>
    <property type="molecule type" value="Genomic_DNA"/>
</dbReference>
<feature type="binding site" evidence="19">
    <location>
        <position position="63"/>
    </location>
    <ligand>
        <name>GTP</name>
        <dbReference type="ChEBI" id="CHEBI:37565"/>
    </ligand>
</feature>
<dbReference type="Gene3D" id="3.40.50.300">
    <property type="entry name" value="P-loop containing nucleotide triphosphate hydrolases"/>
    <property type="match status" value="1"/>
</dbReference>
<accession>A0A5C0SES9</accession>
<dbReference type="GO" id="GO:0043752">
    <property type="term" value="F:adenosylcobinamide kinase activity"/>
    <property type="evidence" value="ECO:0007669"/>
    <property type="project" value="UniProtKB-EC"/>
</dbReference>
<keyword evidence="12 19" id="KW-0547">Nucleotide-binding</keyword>
<evidence type="ECO:0000256" key="10">
    <source>
        <dbReference type="ARBA" id="ARBA00022573"/>
    </source>
</evidence>
<evidence type="ECO:0000256" key="8">
    <source>
        <dbReference type="ARBA" id="ARBA00012016"/>
    </source>
</evidence>
<dbReference type="RefSeq" id="WP_148808959.1">
    <property type="nucleotide sequence ID" value="NZ_CP042243.1"/>
</dbReference>
<keyword evidence="21" id="KW-1185">Reference proteome</keyword>
<reference evidence="20 21" key="1">
    <citation type="submission" date="2019-07" db="EMBL/GenBank/DDBJ databases">
        <title>Complete genome of Crassaminicella thermophila SY095.</title>
        <authorList>
            <person name="Li X."/>
        </authorList>
    </citation>
    <scope>NUCLEOTIDE SEQUENCE [LARGE SCALE GENOMIC DNA]</scope>
    <source>
        <strain evidence="20 21">SY095</strain>
    </source>
</reference>
<feature type="binding site" evidence="19">
    <location>
        <position position="85"/>
    </location>
    <ligand>
        <name>GTP</name>
        <dbReference type="ChEBI" id="CHEBI:37565"/>
    </ligand>
</feature>
<gene>
    <name evidence="20" type="primary">cobU</name>
    <name evidence="20" type="ORF">FQB35_05160</name>
</gene>
<evidence type="ECO:0000256" key="17">
    <source>
        <dbReference type="ARBA" id="ARBA00030571"/>
    </source>
</evidence>
<sequence>MKGKITLVTGGARSGKSNYAEKLAKTSVQPVAYLATAIPFDEGMKDRIKKHKASRPSEWTTYEGYKDLYKIVKEIAKEHGTILLDCITIMVTNLMFEHEADWDKISYEAIDKIEEEITNQIMKLIESVRKNNIWCIMVTNEVGMGIVPDNRLSRIYRDIVGRINQIIAKEADEVYFTVSGLPMKLK</sequence>
<feature type="binding site" evidence="19">
    <location>
        <begin position="10"/>
        <end position="17"/>
    </location>
    <ligand>
        <name>GTP</name>
        <dbReference type="ChEBI" id="CHEBI:37565"/>
    </ligand>
</feature>
<dbReference type="AlphaFoldDB" id="A0A5C0SES9"/>
<evidence type="ECO:0000313" key="21">
    <source>
        <dbReference type="Proteomes" id="UP000324646"/>
    </source>
</evidence>
<feature type="active site" description="GMP-histidine intermediate" evidence="18">
    <location>
        <position position="51"/>
    </location>
</feature>
<organism evidence="20 21">
    <name type="scientific">Crassaminicella thermophila</name>
    <dbReference type="NCBI Taxonomy" id="2599308"/>
    <lineage>
        <taxon>Bacteria</taxon>
        <taxon>Bacillati</taxon>
        <taxon>Bacillota</taxon>
        <taxon>Clostridia</taxon>
        <taxon>Eubacteriales</taxon>
        <taxon>Clostridiaceae</taxon>
        <taxon>Crassaminicella</taxon>
    </lineage>
</organism>
<keyword evidence="13 20" id="KW-0418">Kinase</keyword>
<evidence type="ECO:0000256" key="4">
    <source>
        <dbReference type="ARBA" id="ARBA00003889"/>
    </source>
</evidence>
<comment type="catalytic activity">
    <reaction evidence="3">
        <text>adenosylcob(III)inamide + GTP = adenosylcob(III)inamide phosphate + GDP + H(+)</text>
        <dbReference type="Rhea" id="RHEA:15765"/>
        <dbReference type="ChEBI" id="CHEBI:2480"/>
        <dbReference type="ChEBI" id="CHEBI:15378"/>
        <dbReference type="ChEBI" id="CHEBI:37565"/>
        <dbReference type="ChEBI" id="CHEBI:58189"/>
        <dbReference type="ChEBI" id="CHEBI:58502"/>
        <dbReference type="EC" id="2.7.1.156"/>
    </reaction>
</comment>
<name>A0A5C0SES9_CRATE</name>
<evidence type="ECO:0000256" key="2">
    <source>
        <dbReference type="ARBA" id="ARBA00000711"/>
    </source>
</evidence>
<dbReference type="EC" id="2.7.1.156" evidence="8"/>
<dbReference type="GO" id="GO:0005524">
    <property type="term" value="F:ATP binding"/>
    <property type="evidence" value="ECO:0007669"/>
    <property type="project" value="UniProtKB-KW"/>
</dbReference>
<evidence type="ECO:0000256" key="3">
    <source>
        <dbReference type="ARBA" id="ARBA00001522"/>
    </source>
</evidence>
<dbReference type="OrthoDB" id="9799422at2"/>
<comment type="catalytic activity">
    <reaction evidence="2">
        <text>adenosylcob(III)inamide phosphate + GTP + H(+) = adenosylcob(III)inamide-GDP + diphosphate</text>
        <dbReference type="Rhea" id="RHEA:22712"/>
        <dbReference type="ChEBI" id="CHEBI:15378"/>
        <dbReference type="ChEBI" id="CHEBI:33019"/>
        <dbReference type="ChEBI" id="CHEBI:37565"/>
        <dbReference type="ChEBI" id="CHEBI:58502"/>
        <dbReference type="ChEBI" id="CHEBI:60487"/>
        <dbReference type="EC" id="2.7.7.62"/>
    </reaction>
</comment>
<evidence type="ECO:0000256" key="9">
    <source>
        <dbReference type="ARBA" id="ARBA00012523"/>
    </source>
</evidence>
<dbReference type="EC" id="2.7.7.62" evidence="9"/>
<dbReference type="KEGG" id="crs:FQB35_05160"/>
<dbReference type="InterPro" id="IPR027417">
    <property type="entry name" value="P-loop_NTPase"/>
</dbReference>
<comment type="catalytic activity">
    <reaction evidence="1">
        <text>adenosylcob(III)inamide + ATP = adenosylcob(III)inamide phosphate + ADP + H(+)</text>
        <dbReference type="Rhea" id="RHEA:15769"/>
        <dbReference type="ChEBI" id="CHEBI:2480"/>
        <dbReference type="ChEBI" id="CHEBI:15378"/>
        <dbReference type="ChEBI" id="CHEBI:30616"/>
        <dbReference type="ChEBI" id="CHEBI:58502"/>
        <dbReference type="ChEBI" id="CHEBI:456216"/>
        <dbReference type="EC" id="2.7.1.156"/>
    </reaction>
</comment>
<dbReference type="GO" id="GO:0009236">
    <property type="term" value="P:cobalamin biosynthetic process"/>
    <property type="evidence" value="ECO:0007669"/>
    <property type="project" value="UniProtKB-UniPathway"/>
</dbReference>
<protein>
    <recommendedName>
        <fullName evidence="16">Adenosylcobinamide kinase</fullName>
        <ecNumber evidence="8">2.7.1.156</ecNumber>
        <ecNumber evidence="9">2.7.7.62</ecNumber>
    </recommendedName>
    <alternativeName>
        <fullName evidence="17">Adenosylcobinamide-phosphate guanylyltransferase</fullName>
    </alternativeName>
</protein>
<comment type="pathway">
    <text evidence="5">Cofactor biosynthesis; adenosylcobalamin biosynthesis; adenosylcobalamin from cob(II)yrinate a,c-diamide: step 6/7.</text>
</comment>
<comment type="function">
    <text evidence="4">Catalyzes ATP-dependent phosphorylation of adenosylcobinamide and addition of GMP to adenosylcobinamide phosphate.</text>
</comment>
<evidence type="ECO:0000256" key="16">
    <source>
        <dbReference type="ARBA" id="ARBA00029570"/>
    </source>
</evidence>
<dbReference type="GO" id="GO:0005525">
    <property type="term" value="F:GTP binding"/>
    <property type="evidence" value="ECO:0007669"/>
    <property type="project" value="UniProtKB-KW"/>
</dbReference>
<evidence type="ECO:0000313" key="20">
    <source>
        <dbReference type="EMBL" id="QEK11804.1"/>
    </source>
</evidence>
<evidence type="ECO:0000256" key="6">
    <source>
        <dbReference type="ARBA" id="ARBA00005159"/>
    </source>
</evidence>
<proteinExistence type="inferred from homology"/>
<evidence type="ECO:0000256" key="19">
    <source>
        <dbReference type="PIRSR" id="PIRSR006135-2"/>
    </source>
</evidence>
<keyword evidence="14" id="KW-0067">ATP-binding</keyword>
<evidence type="ECO:0000256" key="18">
    <source>
        <dbReference type="PIRSR" id="PIRSR006135-1"/>
    </source>
</evidence>
<evidence type="ECO:0000256" key="1">
    <source>
        <dbReference type="ARBA" id="ARBA00000312"/>
    </source>
</evidence>
<evidence type="ECO:0000256" key="11">
    <source>
        <dbReference type="ARBA" id="ARBA00022679"/>
    </source>
</evidence>
<dbReference type="CDD" id="cd00544">
    <property type="entry name" value="CobU"/>
    <property type="match status" value="1"/>
</dbReference>
<evidence type="ECO:0000256" key="12">
    <source>
        <dbReference type="ARBA" id="ARBA00022741"/>
    </source>
</evidence>
<comment type="pathway">
    <text evidence="6">Cofactor biosynthesis; adenosylcobalamin biosynthesis; adenosylcobalamin from cob(II)yrinate a,c-diamide: step 5/7.</text>
</comment>
<evidence type="ECO:0000256" key="5">
    <source>
        <dbReference type="ARBA" id="ARBA00004692"/>
    </source>
</evidence>
<keyword evidence="15 19" id="KW-0342">GTP-binding</keyword>
<dbReference type="NCBIfam" id="NF004469">
    <property type="entry name" value="PRK05800.1"/>
    <property type="match status" value="1"/>
</dbReference>
<feature type="binding site" evidence="19">
    <location>
        <begin position="52"/>
        <end position="55"/>
    </location>
    <ligand>
        <name>GTP</name>
        <dbReference type="ChEBI" id="CHEBI:37565"/>
    </ligand>
</feature>
<evidence type="ECO:0000256" key="13">
    <source>
        <dbReference type="ARBA" id="ARBA00022777"/>
    </source>
</evidence>
<dbReference type="PIRSF" id="PIRSF006135">
    <property type="entry name" value="CobU"/>
    <property type="match status" value="1"/>
</dbReference>
<dbReference type="UniPathway" id="UPA00148">
    <property type="reaction ID" value="UER00236"/>
</dbReference>
<dbReference type="Pfam" id="PF02283">
    <property type="entry name" value="CobU"/>
    <property type="match status" value="1"/>
</dbReference>
<dbReference type="SUPFAM" id="SSF52540">
    <property type="entry name" value="P-loop containing nucleoside triphosphate hydrolases"/>
    <property type="match status" value="1"/>
</dbReference>
<keyword evidence="20" id="KW-0548">Nucleotidyltransferase</keyword>
<evidence type="ECO:0000256" key="15">
    <source>
        <dbReference type="ARBA" id="ARBA00023134"/>
    </source>
</evidence>
<dbReference type="PANTHER" id="PTHR34848:SF1">
    <property type="entry name" value="BIFUNCTIONAL ADENOSYLCOBALAMIN BIOSYNTHESIS PROTEIN COBU"/>
    <property type="match status" value="1"/>
</dbReference>
<dbReference type="Proteomes" id="UP000324646">
    <property type="component" value="Chromosome"/>
</dbReference>
<keyword evidence="11 20" id="KW-0808">Transferase</keyword>
<comment type="similarity">
    <text evidence="7">Belongs to the CobU/CobP family.</text>
</comment>
<evidence type="ECO:0000256" key="7">
    <source>
        <dbReference type="ARBA" id="ARBA00007490"/>
    </source>
</evidence>
<feature type="binding site" evidence="19">
    <location>
        <begin position="35"/>
        <end position="37"/>
    </location>
    <ligand>
        <name>GTP</name>
        <dbReference type="ChEBI" id="CHEBI:37565"/>
    </ligand>
</feature>
<keyword evidence="10" id="KW-0169">Cobalamin biosynthesis</keyword>
<dbReference type="InterPro" id="IPR003203">
    <property type="entry name" value="CobU/CobP"/>
</dbReference>
<evidence type="ECO:0000256" key="14">
    <source>
        <dbReference type="ARBA" id="ARBA00022840"/>
    </source>
</evidence>
<dbReference type="GO" id="GO:0008820">
    <property type="term" value="F:cobinamide phosphate guanylyltransferase activity"/>
    <property type="evidence" value="ECO:0007669"/>
    <property type="project" value="UniProtKB-EC"/>
</dbReference>